<reference evidence="2 3" key="1">
    <citation type="submission" date="2021-03" db="EMBL/GenBank/DDBJ databases">
        <title>Enterococcal diversity collection.</title>
        <authorList>
            <person name="Gilmore M.S."/>
            <person name="Schwartzman J."/>
            <person name="Van Tyne D."/>
            <person name="Martin M."/>
            <person name="Earl A.M."/>
            <person name="Manson A.L."/>
            <person name="Straub T."/>
            <person name="Salamzade R."/>
            <person name="Saavedra J."/>
            <person name="Lebreton F."/>
            <person name="Prichula J."/>
            <person name="Schaufler K."/>
            <person name="Gaca A."/>
            <person name="Sgardioli B."/>
            <person name="Wagenaar J."/>
            <person name="Strong T."/>
        </authorList>
    </citation>
    <scope>NUCLEOTIDE SEQUENCE [LARGE SCALE GENOMIC DNA]</scope>
    <source>
        <strain evidence="2 3">DIV0080</strain>
    </source>
</reference>
<feature type="coiled-coil region" evidence="1">
    <location>
        <begin position="50"/>
        <end position="84"/>
    </location>
</feature>
<dbReference type="RefSeq" id="WP_206965083.1">
    <property type="nucleotide sequence ID" value="NZ_JAFLVX010000011.1"/>
</dbReference>
<dbReference type="Proteomes" id="UP000664857">
    <property type="component" value="Unassembled WGS sequence"/>
</dbReference>
<evidence type="ECO:0000313" key="3">
    <source>
        <dbReference type="Proteomes" id="UP000664857"/>
    </source>
</evidence>
<keyword evidence="3" id="KW-1185">Reference proteome</keyword>
<keyword evidence="1" id="KW-0175">Coiled coil</keyword>
<sequence>MITNESKELINQEIQKYTDLKDVHAKYKNLASVTKVDFTTKKEQLAQEPSLELSQEVTSLERLLEAYENKVDSSKQEYDEFVKNNNASLRRLGNNIMEHEIRDMNPMFKEMKQLSDCLSNALELSEVISTKIHQHENDIRNEVNRLSDYKDSDDFSIFPKWPWINFLFTEAGRSKLETMKKNIDDELESHNK</sequence>
<protein>
    <submittedName>
        <fullName evidence="2">Uncharacterized protein</fullName>
    </submittedName>
</protein>
<accession>A0ABS3HS64</accession>
<dbReference type="EMBL" id="JAFLVX010000011">
    <property type="protein sequence ID" value="MBO0476165.1"/>
    <property type="molecule type" value="Genomic_DNA"/>
</dbReference>
<evidence type="ECO:0000256" key="1">
    <source>
        <dbReference type="SAM" id="Coils"/>
    </source>
</evidence>
<evidence type="ECO:0000313" key="2">
    <source>
        <dbReference type="EMBL" id="MBO0476165.1"/>
    </source>
</evidence>
<comment type="caution">
    <text evidence="2">The sequence shown here is derived from an EMBL/GenBank/DDBJ whole genome shotgun (WGS) entry which is preliminary data.</text>
</comment>
<organism evidence="2 3">
    <name type="scientific">Candidatus Vagococcus giribetii</name>
    <dbReference type="NCBI Taxonomy" id="2230876"/>
    <lineage>
        <taxon>Bacteria</taxon>
        <taxon>Bacillati</taxon>
        <taxon>Bacillota</taxon>
        <taxon>Bacilli</taxon>
        <taxon>Lactobacillales</taxon>
        <taxon>Enterococcaceae</taxon>
        <taxon>Vagococcus</taxon>
    </lineage>
</organism>
<gene>
    <name evidence="2" type="ORF">DOK76_03725</name>
</gene>
<name>A0ABS3HS64_9ENTE</name>
<proteinExistence type="predicted"/>